<keyword evidence="1" id="KW-0677">Repeat</keyword>
<comment type="caution">
    <text evidence="5">The sequence shown here is derived from an EMBL/GenBank/DDBJ whole genome shotgun (WGS) entry which is preliminary data.</text>
</comment>
<dbReference type="InterPro" id="IPR055217">
    <property type="entry name" value="TPR_EMC2"/>
</dbReference>
<keyword evidence="2" id="KW-0802">TPR repeat</keyword>
<evidence type="ECO:0000313" key="6">
    <source>
        <dbReference type="Proteomes" id="UP001211907"/>
    </source>
</evidence>
<dbReference type="Pfam" id="PF22890">
    <property type="entry name" value="TPR_EMC2"/>
    <property type="match status" value="1"/>
</dbReference>
<keyword evidence="3" id="KW-0472">Membrane</keyword>
<dbReference type="SUPFAM" id="SSF48452">
    <property type="entry name" value="TPR-like"/>
    <property type="match status" value="1"/>
</dbReference>
<evidence type="ECO:0000256" key="1">
    <source>
        <dbReference type="ARBA" id="ARBA00022737"/>
    </source>
</evidence>
<keyword evidence="6" id="KW-1185">Reference proteome</keyword>
<dbReference type="EMBL" id="JADGJH010002736">
    <property type="protein sequence ID" value="KAJ3095207.1"/>
    <property type="molecule type" value="Genomic_DNA"/>
</dbReference>
<organism evidence="5 6">
    <name type="scientific">Physocladia obscura</name>
    <dbReference type="NCBI Taxonomy" id="109957"/>
    <lineage>
        <taxon>Eukaryota</taxon>
        <taxon>Fungi</taxon>
        <taxon>Fungi incertae sedis</taxon>
        <taxon>Chytridiomycota</taxon>
        <taxon>Chytridiomycota incertae sedis</taxon>
        <taxon>Chytridiomycetes</taxon>
        <taxon>Chytridiales</taxon>
        <taxon>Chytriomycetaceae</taxon>
        <taxon>Physocladia</taxon>
    </lineage>
</organism>
<dbReference type="PANTHER" id="PTHR12760">
    <property type="entry name" value="TETRATRICOPEPTIDE REPEAT PROTEIN"/>
    <property type="match status" value="1"/>
</dbReference>
<protein>
    <recommendedName>
        <fullName evidence="3">ER membrane protein complex subunit 2</fullName>
    </recommendedName>
</protein>
<dbReference type="Proteomes" id="UP001211907">
    <property type="component" value="Unassembled WGS sequence"/>
</dbReference>
<comment type="subunit">
    <text evidence="3">Component of the ER membrane protein complex (EMC).</text>
</comment>
<comment type="similarity">
    <text evidence="3">Belongs to the EMC2 family.</text>
</comment>
<dbReference type="AlphaFoldDB" id="A0AAD5SWS4"/>
<accession>A0AAD5SWS4</accession>
<sequence>MATQVQPVDDATLAYVNSSVEVALRPGAESEVGGGSAVLGVLPVSLLRIAFGAAAGGRAARTAERLGQSEHAAVAQLQIGAAAAFDATLAAIAGAAPRGSLRVQKLRALGREAAGEAAAADAAYAAIAAADETYAPALKRRVALLAAHRDSRPDAVALLVAYLDAFHADLEAWLFLAHLALAQRLVQLAVFALEEAVLLAPFNFLLQIRLAELLLATNSPALAVKYFCSALEISVLVGGHLRAWYGLKSATQSLIDDPASADSNPDSNDWAALNSLANERIAKIYASPKAAPTSARVVERWLSE</sequence>
<dbReference type="InterPro" id="IPR011990">
    <property type="entry name" value="TPR-like_helical_dom_sf"/>
</dbReference>
<comment type="function">
    <text evidence="3">Part of the endoplasmic reticulum membrane protein complex (EMC) that enables the energy-independent insertion into endoplasmic reticulum membranes of newly synthesized membrane proteins.</text>
</comment>
<dbReference type="InterPro" id="IPR039856">
    <property type="entry name" value="EMC2-like"/>
</dbReference>
<dbReference type="Gene3D" id="1.25.40.10">
    <property type="entry name" value="Tetratricopeptide repeat domain"/>
    <property type="match status" value="1"/>
</dbReference>
<evidence type="ECO:0000259" key="4">
    <source>
        <dbReference type="Pfam" id="PF22890"/>
    </source>
</evidence>
<evidence type="ECO:0000256" key="2">
    <source>
        <dbReference type="ARBA" id="ARBA00022803"/>
    </source>
</evidence>
<evidence type="ECO:0000313" key="5">
    <source>
        <dbReference type="EMBL" id="KAJ3095207.1"/>
    </source>
</evidence>
<name>A0AAD5SWS4_9FUNG</name>
<keyword evidence="3" id="KW-0256">Endoplasmic reticulum</keyword>
<evidence type="ECO:0000256" key="3">
    <source>
        <dbReference type="RuleBase" id="RU367091"/>
    </source>
</evidence>
<gene>
    <name evidence="5" type="ORF">HK100_005889</name>
</gene>
<proteinExistence type="inferred from homology"/>
<reference evidence="5" key="1">
    <citation type="submission" date="2020-05" db="EMBL/GenBank/DDBJ databases">
        <title>Phylogenomic resolution of chytrid fungi.</title>
        <authorList>
            <person name="Stajich J.E."/>
            <person name="Amses K."/>
            <person name="Simmons R."/>
            <person name="Seto K."/>
            <person name="Myers J."/>
            <person name="Bonds A."/>
            <person name="Quandt C.A."/>
            <person name="Barry K."/>
            <person name="Liu P."/>
            <person name="Grigoriev I."/>
            <person name="Longcore J.E."/>
            <person name="James T.Y."/>
        </authorList>
    </citation>
    <scope>NUCLEOTIDE SEQUENCE</scope>
    <source>
        <strain evidence="5">JEL0513</strain>
    </source>
</reference>
<comment type="subcellular location">
    <subcellularLocation>
        <location evidence="3">Endoplasmic reticulum membrane</location>
        <topology evidence="3">Peripheral membrane protein</topology>
        <orientation evidence="3">Cytoplasmic side</orientation>
    </subcellularLocation>
</comment>
<feature type="domain" description="EMC2 TPR-like" evidence="4">
    <location>
        <begin position="105"/>
        <end position="213"/>
    </location>
</feature>
<dbReference type="GO" id="GO:0072546">
    <property type="term" value="C:EMC complex"/>
    <property type="evidence" value="ECO:0007669"/>
    <property type="project" value="UniProtKB-UniRule"/>
</dbReference>